<dbReference type="Proteomes" id="UP000283254">
    <property type="component" value="Unassembled WGS sequence"/>
</dbReference>
<proteinExistence type="inferred from homology"/>
<accession>A0A422QMN9</accession>
<dbReference type="OrthoDB" id="9804504at2"/>
<evidence type="ECO:0000256" key="1">
    <source>
        <dbReference type="ARBA" id="ARBA00001823"/>
    </source>
</evidence>
<feature type="active site" description="Phosphoserine intermediate" evidence="6">
    <location>
        <position position="112"/>
    </location>
</feature>
<dbReference type="RefSeq" id="WP_123069039.1">
    <property type="nucleotide sequence ID" value="NZ_JSAB01000068.1"/>
</dbReference>
<dbReference type="Pfam" id="PF01583">
    <property type="entry name" value="APS_kinase"/>
    <property type="match status" value="1"/>
</dbReference>
<evidence type="ECO:0000259" key="8">
    <source>
        <dbReference type="Pfam" id="PF01583"/>
    </source>
</evidence>
<dbReference type="GO" id="GO:0019379">
    <property type="term" value="P:sulfate assimilation, phosphoadenylyl sulfate reduction by phosphoadenylyl-sulfate reductase (thioredoxin)"/>
    <property type="evidence" value="ECO:0007669"/>
    <property type="project" value="TreeGrafter"/>
</dbReference>
<dbReference type="CDD" id="cd02027">
    <property type="entry name" value="APSK"/>
    <property type="match status" value="1"/>
</dbReference>
<comment type="function">
    <text evidence="6 7">Catalyzes the synthesis of activated sulfate.</text>
</comment>
<feature type="binding site" evidence="6">
    <location>
        <begin position="38"/>
        <end position="45"/>
    </location>
    <ligand>
        <name>ATP</name>
        <dbReference type="ChEBI" id="CHEBI:30616"/>
    </ligand>
</feature>
<evidence type="ECO:0000313" key="9">
    <source>
        <dbReference type="EMBL" id="RNF31246.1"/>
    </source>
</evidence>
<comment type="similarity">
    <text evidence="6 7">Belongs to the APS kinase family.</text>
</comment>
<dbReference type="HAMAP" id="MF_00065">
    <property type="entry name" value="Adenylyl_sulf_kinase"/>
    <property type="match status" value="1"/>
</dbReference>
<evidence type="ECO:0000256" key="7">
    <source>
        <dbReference type="RuleBase" id="RU004347"/>
    </source>
</evidence>
<organism evidence="9 10">
    <name type="scientific">Massilia aurea</name>
    <dbReference type="NCBI Taxonomy" id="373040"/>
    <lineage>
        <taxon>Bacteria</taxon>
        <taxon>Pseudomonadati</taxon>
        <taxon>Pseudomonadota</taxon>
        <taxon>Betaproteobacteria</taxon>
        <taxon>Burkholderiales</taxon>
        <taxon>Oxalobacteraceae</taxon>
        <taxon>Telluria group</taxon>
        <taxon>Massilia</taxon>
    </lineage>
</organism>
<dbReference type="InterPro" id="IPR050512">
    <property type="entry name" value="Sulf_AdTrans/APS_kinase"/>
</dbReference>
<dbReference type="GO" id="GO:0004781">
    <property type="term" value="F:sulfate adenylyltransferase (ATP) activity"/>
    <property type="evidence" value="ECO:0007669"/>
    <property type="project" value="TreeGrafter"/>
</dbReference>
<dbReference type="InterPro" id="IPR027417">
    <property type="entry name" value="P-loop_NTPase"/>
</dbReference>
<dbReference type="AlphaFoldDB" id="A0A422QMN9"/>
<dbReference type="GO" id="GO:0010134">
    <property type="term" value="P:sulfate assimilation via adenylyl sulfate reduction"/>
    <property type="evidence" value="ECO:0007669"/>
    <property type="project" value="TreeGrafter"/>
</dbReference>
<feature type="domain" description="APS kinase" evidence="8">
    <location>
        <begin position="30"/>
        <end position="180"/>
    </location>
</feature>
<evidence type="ECO:0000256" key="5">
    <source>
        <dbReference type="ARBA" id="ARBA00022840"/>
    </source>
</evidence>
<dbReference type="PANTHER" id="PTHR42700:SF3">
    <property type="entry name" value="BIFUNCTIONAL SAT_APS KINASE-RELATED"/>
    <property type="match status" value="1"/>
</dbReference>
<keyword evidence="5 6" id="KW-0067">ATP-binding</keyword>
<dbReference type="EMBL" id="JSAB01000068">
    <property type="protein sequence ID" value="RNF31246.1"/>
    <property type="molecule type" value="Genomic_DNA"/>
</dbReference>
<comment type="catalytic activity">
    <reaction evidence="1 6 7">
        <text>adenosine 5'-phosphosulfate + ATP = 3'-phosphoadenylyl sulfate + ADP + H(+)</text>
        <dbReference type="Rhea" id="RHEA:24152"/>
        <dbReference type="ChEBI" id="CHEBI:15378"/>
        <dbReference type="ChEBI" id="CHEBI:30616"/>
        <dbReference type="ChEBI" id="CHEBI:58243"/>
        <dbReference type="ChEBI" id="CHEBI:58339"/>
        <dbReference type="ChEBI" id="CHEBI:456216"/>
        <dbReference type="EC" id="2.7.1.25"/>
    </reaction>
</comment>
<evidence type="ECO:0000256" key="4">
    <source>
        <dbReference type="ARBA" id="ARBA00022741"/>
    </source>
</evidence>
<dbReference type="SUPFAM" id="SSF52540">
    <property type="entry name" value="P-loop containing nucleoside triphosphate hydrolases"/>
    <property type="match status" value="1"/>
</dbReference>
<dbReference type="InterPro" id="IPR002891">
    <property type="entry name" value="APS"/>
</dbReference>
<dbReference type="GO" id="GO:0070814">
    <property type="term" value="P:hydrogen sulfide biosynthetic process"/>
    <property type="evidence" value="ECO:0007669"/>
    <property type="project" value="UniProtKB-UniRule"/>
</dbReference>
<evidence type="ECO:0000256" key="3">
    <source>
        <dbReference type="ARBA" id="ARBA00022679"/>
    </source>
</evidence>
<keyword evidence="4 6" id="KW-0547">Nucleotide-binding</keyword>
<dbReference type="UniPathway" id="UPA00140">
    <property type="reaction ID" value="UER00205"/>
</dbReference>
<evidence type="ECO:0000256" key="2">
    <source>
        <dbReference type="ARBA" id="ARBA00012121"/>
    </source>
</evidence>
<dbReference type="GO" id="GO:0005737">
    <property type="term" value="C:cytoplasm"/>
    <property type="evidence" value="ECO:0007669"/>
    <property type="project" value="TreeGrafter"/>
</dbReference>
<dbReference type="EC" id="2.7.1.25" evidence="2 6"/>
<dbReference type="InterPro" id="IPR059117">
    <property type="entry name" value="APS_kinase_dom"/>
</dbReference>
<dbReference type="GO" id="GO:0004020">
    <property type="term" value="F:adenylylsulfate kinase activity"/>
    <property type="evidence" value="ECO:0007669"/>
    <property type="project" value="UniProtKB-UniRule"/>
</dbReference>
<comment type="pathway">
    <text evidence="6 7">Sulfur metabolism; hydrogen sulfide biosynthesis; sulfite from sulfate: step 2/3.</text>
</comment>
<dbReference type="GO" id="GO:0005524">
    <property type="term" value="F:ATP binding"/>
    <property type="evidence" value="ECO:0007669"/>
    <property type="project" value="UniProtKB-UniRule"/>
</dbReference>
<gene>
    <name evidence="6" type="primary">cysC</name>
    <name evidence="9" type="ORF">NM04_08145</name>
</gene>
<protein>
    <recommendedName>
        <fullName evidence="2 6">Adenylyl-sulfate kinase</fullName>
        <ecNumber evidence="2 6">2.7.1.25</ecNumber>
    </recommendedName>
    <alternativeName>
        <fullName evidence="6">APS kinase</fullName>
    </alternativeName>
    <alternativeName>
        <fullName evidence="6">ATP adenosine-5'-phosphosulfate 3'-phosphotransferase</fullName>
    </alternativeName>
    <alternativeName>
        <fullName evidence="6">Adenosine-5'-phosphosulfate kinase</fullName>
    </alternativeName>
</protein>
<comment type="caution">
    <text evidence="9">The sequence shown here is derived from an EMBL/GenBank/DDBJ whole genome shotgun (WGS) entry which is preliminary data.</text>
</comment>
<reference evidence="9" key="1">
    <citation type="submission" date="2014-10" db="EMBL/GenBank/DDBJ databases">
        <title>Massilia sp. genome.</title>
        <authorList>
            <person name="Xu B."/>
            <person name="Dai L."/>
            <person name="Huang Z."/>
        </authorList>
    </citation>
    <scope>NUCLEOTIDE SEQUENCE [LARGE SCALE GENOMIC DNA]</scope>
    <source>
        <strain evidence="9">CFS-1</strain>
    </source>
</reference>
<dbReference type="PANTHER" id="PTHR42700">
    <property type="entry name" value="SULFATE ADENYLYLTRANSFERASE"/>
    <property type="match status" value="1"/>
</dbReference>
<keyword evidence="3 6" id="KW-0808">Transferase</keyword>
<name>A0A422QMN9_9BURK</name>
<keyword evidence="6" id="KW-0597">Phosphoprotein</keyword>
<keyword evidence="10" id="KW-1185">Reference proteome</keyword>
<dbReference type="Gene3D" id="3.40.50.300">
    <property type="entry name" value="P-loop containing nucleotide triphosphate hydrolases"/>
    <property type="match status" value="1"/>
</dbReference>
<sequence length="206" mass="22373">MSQPFDVSCSRHGADVVIDADERRARLGHRGAVVWITGLSGAGKTTLAEAAERALFERGCNVFVLDGDKVRGGLCADLGFSLPERSENIRRIGEVARLFCESGQIVIVSAISPLRVDRDRARRLVPAPHFIEVYCRCPLAVCEERDPKGLYRKARAGQLLEFTGISSPYEAPEAPEVLVDSAASTVGEEVAKLLDELARRGIVRAA</sequence>
<dbReference type="NCBIfam" id="NF003013">
    <property type="entry name" value="PRK03846.1"/>
    <property type="match status" value="1"/>
</dbReference>
<dbReference type="NCBIfam" id="TIGR00455">
    <property type="entry name" value="apsK"/>
    <property type="match status" value="1"/>
</dbReference>
<keyword evidence="6 7" id="KW-0418">Kinase</keyword>
<evidence type="ECO:0000313" key="10">
    <source>
        <dbReference type="Proteomes" id="UP000283254"/>
    </source>
</evidence>
<evidence type="ECO:0000256" key="6">
    <source>
        <dbReference type="HAMAP-Rule" id="MF_00065"/>
    </source>
</evidence>